<dbReference type="Proteomes" id="UP001500630">
    <property type="component" value="Unassembled WGS sequence"/>
</dbReference>
<feature type="domain" description="Peptidase C45 hydrolase" evidence="1">
    <location>
        <begin position="3"/>
        <end position="143"/>
    </location>
</feature>
<reference evidence="3" key="1">
    <citation type="journal article" date="2019" name="Int. J. Syst. Evol. Microbiol.">
        <title>The Global Catalogue of Microorganisms (GCM) 10K type strain sequencing project: providing services to taxonomists for standard genome sequencing and annotation.</title>
        <authorList>
            <consortium name="The Broad Institute Genomics Platform"/>
            <consortium name="The Broad Institute Genome Sequencing Center for Infectious Disease"/>
            <person name="Wu L."/>
            <person name="Ma J."/>
        </authorList>
    </citation>
    <scope>NUCLEOTIDE SEQUENCE [LARGE SCALE GENOMIC DNA]</scope>
    <source>
        <strain evidence="3">JCM 17326</strain>
    </source>
</reference>
<evidence type="ECO:0000259" key="1">
    <source>
        <dbReference type="Pfam" id="PF03417"/>
    </source>
</evidence>
<gene>
    <name evidence="2" type="ORF">GCM10022419_124390</name>
</gene>
<dbReference type="Pfam" id="PF03417">
    <property type="entry name" value="AAT"/>
    <property type="match status" value="1"/>
</dbReference>
<keyword evidence="3" id="KW-1185">Reference proteome</keyword>
<name>A0ABP6ZRL4_9ACTN</name>
<accession>A0ABP6ZRL4</accession>
<evidence type="ECO:0000313" key="3">
    <source>
        <dbReference type="Proteomes" id="UP001500630"/>
    </source>
</evidence>
<dbReference type="Gene3D" id="3.60.60.10">
    <property type="entry name" value="Penicillin V Acylase, Chain A"/>
    <property type="match status" value="1"/>
</dbReference>
<sequence length="181" mass="19646">MSTSVEEFARNLSRQPWLIPLICVAADKSTTRVFDATPDREYVTSPGRTAVRTNHNLVPELRHVAPTLDEYPSTHHRYQRATQLLNKHTDWTFEGLAGLAADHDGYPQSSICRHPGPDGKSQTLYSVTMRINDGVALALLGNPCESAGALSDGPRPDLSDGSVVIVEGHSGTRLSAIPHAP</sequence>
<organism evidence="2 3">
    <name type="scientific">Nonomuraea rosea</name>
    <dbReference type="NCBI Taxonomy" id="638574"/>
    <lineage>
        <taxon>Bacteria</taxon>
        <taxon>Bacillati</taxon>
        <taxon>Actinomycetota</taxon>
        <taxon>Actinomycetes</taxon>
        <taxon>Streptosporangiales</taxon>
        <taxon>Streptosporangiaceae</taxon>
        <taxon>Nonomuraea</taxon>
    </lineage>
</organism>
<evidence type="ECO:0000313" key="2">
    <source>
        <dbReference type="EMBL" id="GAA3618006.1"/>
    </source>
</evidence>
<dbReference type="EMBL" id="BAABDQ010000057">
    <property type="protein sequence ID" value="GAA3618006.1"/>
    <property type="molecule type" value="Genomic_DNA"/>
</dbReference>
<proteinExistence type="predicted"/>
<dbReference type="RefSeq" id="WP_345578004.1">
    <property type="nucleotide sequence ID" value="NZ_BAABDQ010000057.1"/>
</dbReference>
<dbReference type="InterPro" id="IPR005079">
    <property type="entry name" value="Peptidase_C45_hydrolase"/>
</dbReference>
<comment type="caution">
    <text evidence="2">The sequence shown here is derived from an EMBL/GenBank/DDBJ whole genome shotgun (WGS) entry which is preliminary data.</text>
</comment>
<protein>
    <recommendedName>
        <fullName evidence="1">Peptidase C45 hydrolase domain-containing protein</fullName>
    </recommendedName>
</protein>